<sequence length="395" mass="45522">MAKSSDLSSSNWECLPDDLISSIIEKLVRLSDFIQFSIVCKSWNSMASNHRIQKLNQLSNHQLPWQFMCNRDEKVASLCNYLPNTSPKIFNFQLRIPSRYITMMRHCYGSSHGWLVFRDDMEYRYTTELVFLVLLNPLSGAIFRLPLLATRLPNRPRSILYADGFGSVVLSRDPSLGSFEVLIFGAYVAHLKFGDKFWTLSERLKDFYSPQSLIFYKDRIIGACNYGGIMCLDFTTGVNGSRRIELRKIIPKQDVFIGDCFLSETTFGDLLVVYRYINGEKCGKYKVSKLIESDGQLPRLVPVNNLDGHSIFLSEQNHSISVLASNYAGYCRPNSIYYQYRNRQMSCMMKPRTPNGFCDVEMEEFYLEDQSCQKHRIPVSLELFWIVPSMTLPPA</sequence>
<comment type="caution">
    <text evidence="3">The sequence shown here is derived from an EMBL/GenBank/DDBJ whole genome shotgun (WGS) entry which is preliminary data.</text>
</comment>
<dbReference type="EMBL" id="VOIH02000001">
    <property type="protein sequence ID" value="KAF3456020.1"/>
    <property type="molecule type" value="Genomic_DNA"/>
</dbReference>
<dbReference type="SUPFAM" id="SSF81383">
    <property type="entry name" value="F-box domain"/>
    <property type="match status" value="1"/>
</dbReference>
<keyword evidence="4" id="KW-1185">Reference proteome</keyword>
<reference evidence="3" key="1">
    <citation type="submission" date="2020-03" db="EMBL/GenBank/DDBJ databases">
        <title>A high-quality chromosome-level genome assembly of a woody plant with both climbing and erect habits, Rhamnella rubrinervis.</title>
        <authorList>
            <person name="Lu Z."/>
            <person name="Yang Y."/>
            <person name="Zhu X."/>
            <person name="Sun Y."/>
        </authorList>
    </citation>
    <scope>NUCLEOTIDE SEQUENCE</scope>
    <source>
        <strain evidence="3">BYM</strain>
        <tissue evidence="3">Leaf</tissue>
    </source>
</reference>
<accession>A0A8K0MSM2</accession>
<feature type="domain" description="KIB1-4 beta-propeller" evidence="2">
    <location>
        <begin position="93"/>
        <end position="339"/>
    </location>
</feature>
<evidence type="ECO:0000259" key="2">
    <source>
        <dbReference type="Pfam" id="PF03478"/>
    </source>
</evidence>
<organism evidence="3 4">
    <name type="scientific">Rhamnella rubrinervis</name>
    <dbReference type="NCBI Taxonomy" id="2594499"/>
    <lineage>
        <taxon>Eukaryota</taxon>
        <taxon>Viridiplantae</taxon>
        <taxon>Streptophyta</taxon>
        <taxon>Embryophyta</taxon>
        <taxon>Tracheophyta</taxon>
        <taxon>Spermatophyta</taxon>
        <taxon>Magnoliopsida</taxon>
        <taxon>eudicotyledons</taxon>
        <taxon>Gunneridae</taxon>
        <taxon>Pentapetalae</taxon>
        <taxon>rosids</taxon>
        <taxon>fabids</taxon>
        <taxon>Rosales</taxon>
        <taxon>Rhamnaceae</taxon>
        <taxon>rhamnoid group</taxon>
        <taxon>Rhamneae</taxon>
        <taxon>Rhamnella</taxon>
    </lineage>
</organism>
<evidence type="ECO:0000313" key="4">
    <source>
        <dbReference type="Proteomes" id="UP000796880"/>
    </source>
</evidence>
<dbReference type="InterPro" id="IPR050942">
    <property type="entry name" value="F-box_BR-signaling"/>
</dbReference>
<dbReference type="Pfam" id="PF00646">
    <property type="entry name" value="F-box"/>
    <property type="match status" value="1"/>
</dbReference>
<dbReference type="InterPro" id="IPR005174">
    <property type="entry name" value="KIB1-4_b-propeller"/>
</dbReference>
<dbReference type="InterPro" id="IPR001810">
    <property type="entry name" value="F-box_dom"/>
</dbReference>
<dbReference type="OrthoDB" id="1147457at2759"/>
<dbReference type="Pfam" id="PF03478">
    <property type="entry name" value="Beta-prop_KIB1-4"/>
    <property type="match status" value="1"/>
</dbReference>
<dbReference type="AlphaFoldDB" id="A0A8K0MSM2"/>
<dbReference type="InterPro" id="IPR036047">
    <property type="entry name" value="F-box-like_dom_sf"/>
</dbReference>
<evidence type="ECO:0008006" key="5">
    <source>
        <dbReference type="Google" id="ProtNLM"/>
    </source>
</evidence>
<dbReference type="PANTHER" id="PTHR44259">
    <property type="entry name" value="OS07G0183000 PROTEIN-RELATED"/>
    <property type="match status" value="1"/>
</dbReference>
<evidence type="ECO:0000313" key="3">
    <source>
        <dbReference type="EMBL" id="KAF3456020.1"/>
    </source>
</evidence>
<evidence type="ECO:0000259" key="1">
    <source>
        <dbReference type="Pfam" id="PF00646"/>
    </source>
</evidence>
<feature type="domain" description="F-box" evidence="1">
    <location>
        <begin position="12"/>
        <end position="52"/>
    </location>
</feature>
<dbReference type="Proteomes" id="UP000796880">
    <property type="component" value="Unassembled WGS sequence"/>
</dbReference>
<name>A0A8K0MSM2_9ROSA</name>
<protein>
    <recommendedName>
        <fullName evidence="5">F-box domain-containing protein</fullName>
    </recommendedName>
</protein>
<proteinExistence type="predicted"/>
<dbReference type="Gene3D" id="1.20.1280.50">
    <property type="match status" value="1"/>
</dbReference>
<gene>
    <name evidence="3" type="ORF">FNV43_RR00663</name>
</gene>